<evidence type="ECO:0000256" key="4">
    <source>
        <dbReference type="ARBA" id="ARBA00022603"/>
    </source>
</evidence>
<dbReference type="NCBIfam" id="TIGR00080">
    <property type="entry name" value="pimt"/>
    <property type="match status" value="1"/>
</dbReference>
<dbReference type="Gene3D" id="3.40.50.150">
    <property type="entry name" value="Vaccinia Virus protein VP39"/>
    <property type="match status" value="1"/>
</dbReference>
<dbReference type="PANTHER" id="PTHR11579:SF0">
    <property type="entry name" value="PROTEIN-L-ISOASPARTATE(D-ASPARTATE) O-METHYLTRANSFERASE"/>
    <property type="match status" value="1"/>
</dbReference>
<evidence type="ECO:0000256" key="6">
    <source>
        <dbReference type="ARBA" id="ARBA00022691"/>
    </source>
</evidence>
<organism evidence="8 9">
    <name type="scientific">Acetohalobium arabaticum (strain ATCC 49924 / DSM 5501 / Z-7288)</name>
    <dbReference type="NCBI Taxonomy" id="574087"/>
    <lineage>
        <taxon>Bacteria</taxon>
        <taxon>Bacillati</taxon>
        <taxon>Bacillota</taxon>
        <taxon>Clostridia</taxon>
        <taxon>Halanaerobiales</taxon>
        <taxon>Halobacteroidaceae</taxon>
        <taxon>Acetohalobium</taxon>
    </lineage>
</organism>
<evidence type="ECO:0000313" key="9">
    <source>
        <dbReference type="Proteomes" id="UP000001661"/>
    </source>
</evidence>
<dbReference type="STRING" id="574087.Acear_1322"/>
<gene>
    <name evidence="7" type="primary">pcm</name>
    <name evidence="8" type="ordered locus">Acear_1322</name>
</gene>
<evidence type="ECO:0000256" key="1">
    <source>
        <dbReference type="ARBA" id="ARBA00004496"/>
    </source>
</evidence>
<protein>
    <recommendedName>
        <fullName evidence="7">Protein-L-isoaspartate O-methyltransferase</fullName>
        <ecNumber evidence="7">2.1.1.77</ecNumber>
    </recommendedName>
    <alternativeName>
        <fullName evidence="7">L-isoaspartyl protein carboxyl methyltransferase</fullName>
    </alternativeName>
    <alternativeName>
        <fullName evidence="7">Protein L-isoaspartyl methyltransferase</fullName>
    </alternativeName>
    <alternativeName>
        <fullName evidence="7">Protein-beta-aspartate methyltransferase</fullName>
        <shortName evidence="7">PIMT</shortName>
    </alternativeName>
</protein>
<dbReference type="OrthoDB" id="9772751at2"/>
<accession>D9QQP4</accession>
<keyword evidence="4 7" id="KW-0489">Methyltransferase</keyword>
<dbReference type="EMBL" id="CP002105">
    <property type="protein sequence ID" value="ADL12835.1"/>
    <property type="molecule type" value="Genomic_DNA"/>
</dbReference>
<reference evidence="8 9" key="1">
    <citation type="journal article" date="2010" name="Stand. Genomic Sci.">
        <title>Complete genome sequence of Acetohalobium arabaticum type strain (Z-7288).</title>
        <authorList>
            <person name="Sikorski J."/>
            <person name="Lapidus A."/>
            <person name="Chertkov O."/>
            <person name="Lucas S."/>
            <person name="Copeland A."/>
            <person name="Glavina Del Rio T."/>
            <person name="Nolan M."/>
            <person name="Tice H."/>
            <person name="Cheng J.F."/>
            <person name="Han C."/>
            <person name="Brambilla E."/>
            <person name="Pitluck S."/>
            <person name="Liolios K."/>
            <person name="Ivanova N."/>
            <person name="Mavromatis K."/>
            <person name="Mikhailova N."/>
            <person name="Pati A."/>
            <person name="Bruce D."/>
            <person name="Detter C."/>
            <person name="Tapia R."/>
            <person name="Goodwin L."/>
            <person name="Chen A."/>
            <person name="Palaniappan K."/>
            <person name="Land M."/>
            <person name="Hauser L."/>
            <person name="Chang Y.J."/>
            <person name="Jeffries C.D."/>
            <person name="Rohde M."/>
            <person name="Goker M."/>
            <person name="Spring S."/>
            <person name="Woyke T."/>
            <person name="Bristow J."/>
            <person name="Eisen J.A."/>
            <person name="Markowitz V."/>
            <person name="Hugenholtz P."/>
            <person name="Kyrpides N.C."/>
            <person name="Klenk H.P."/>
        </authorList>
    </citation>
    <scope>NUCLEOTIDE SEQUENCE [LARGE SCALE GENOMIC DNA]</scope>
    <source>
        <strain evidence="9">ATCC 49924 / DSM 5501 / Z-7288</strain>
    </source>
</reference>
<evidence type="ECO:0000256" key="5">
    <source>
        <dbReference type="ARBA" id="ARBA00022679"/>
    </source>
</evidence>
<dbReference type="Proteomes" id="UP000001661">
    <property type="component" value="Chromosome"/>
</dbReference>
<dbReference type="SUPFAM" id="SSF53335">
    <property type="entry name" value="S-adenosyl-L-methionine-dependent methyltransferases"/>
    <property type="match status" value="1"/>
</dbReference>
<comment type="function">
    <text evidence="7">Catalyzes the methyl esterification of L-isoaspartyl residues in peptides and proteins that result from spontaneous decomposition of normal L-aspartyl and L-asparaginyl residues. It plays a role in the repair and/or degradation of damaged proteins.</text>
</comment>
<evidence type="ECO:0000256" key="2">
    <source>
        <dbReference type="ARBA" id="ARBA00005369"/>
    </source>
</evidence>
<feature type="active site" evidence="7">
    <location>
        <position position="68"/>
    </location>
</feature>
<dbReference type="InterPro" id="IPR000682">
    <property type="entry name" value="PCMT"/>
</dbReference>
<dbReference type="GO" id="GO:0004719">
    <property type="term" value="F:protein-L-isoaspartate (D-aspartate) O-methyltransferase activity"/>
    <property type="evidence" value="ECO:0007669"/>
    <property type="project" value="UniProtKB-UniRule"/>
</dbReference>
<keyword evidence="6 7" id="KW-0949">S-adenosyl-L-methionine</keyword>
<dbReference type="KEGG" id="aar:Acear_1322"/>
<dbReference type="PANTHER" id="PTHR11579">
    <property type="entry name" value="PROTEIN-L-ISOASPARTATE O-METHYLTRANSFERASE"/>
    <property type="match status" value="1"/>
</dbReference>
<keyword evidence="3 7" id="KW-0963">Cytoplasm</keyword>
<sequence>MLFQDNERYQAMKRERMVKEQLQPKGIRHQATVESMLTVPRHKFVSERFQDMAYQDTALPIDKEQTISQPYIVGLMTEALQPSSGDKVLEIGTGSGYAAAVLAEIVDEVYTVERHQDLAQQAEDRFELLGYENIRLRVGDGTKGWVEYAPYDGITIAAGAPVVPESLADQLVTGGRLVIPVGRKEGVQELMLLKKKADGKLARSSLGQVRFVPLVGEEGWNKGR</sequence>
<name>D9QQP4_ACEAZ</name>
<comment type="similarity">
    <text evidence="2 7">Belongs to the methyltransferase superfamily. L-isoaspartyl/D-aspartyl protein methyltransferase family.</text>
</comment>
<evidence type="ECO:0000256" key="7">
    <source>
        <dbReference type="HAMAP-Rule" id="MF_00090"/>
    </source>
</evidence>
<dbReference type="HOGENOM" id="CLU_055432_2_0_9"/>
<dbReference type="EC" id="2.1.1.77" evidence="7"/>
<dbReference type="FunFam" id="3.40.50.150:FF:000010">
    <property type="entry name" value="Protein-L-isoaspartate O-methyltransferase"/>
    <property type="match status" value="1"/>
</dbReference>
<keyword evidence="5 7" id="KW-0808">Transferase</keyword>
<dbReference type="InterPro" id="IPR029063">
    <property type="entry name" value="SAM-dependent_MTases_sf"/>
</dbReference>
<comment type="subcellular location">
    <subcellularLocation>
        <location evidence="1 7">Cytoplasm</location>
    </subcellularLocation>
</comment>
<dbReference type="GO" id="GO:0005737">
    <property type="term" value="C:cytoplasm"/>
    <property type="evidence" value="ECO:0007669"/>
    <property type="project" value="UniProtKB-SubCell"/>
</dbReference>
<dbReference type="NCBIfam" id="NF001453">
    <property type="entry name" value="PRK00312.1"/>
    <property type="match status" value="1"/>
</dbReference>
<keyword evidence="9" id="KW-1185">Reference proteome</keyword>
<dbReference type="Pfam" id="PF01135">
    <property type="entry name" value="PCMT"/>
    <property type="match status" value="1"/>
</dbReference>
<evidence type="ECO:0000313" key="8">
    <source>
        <dbReference type="EMBL" id="ADL12835.1"/>
    </source>
</evidence>
<evidence type="ECO:0000256" key="3">
    <source>
        <dbReference type="ARBA" id="ARBA00022490"/>
    </source>
</evidence>
<comment type="catalytic activity">
    <reaction evidence="7">
        <text>[protein]-L-isoaspartate + S-adenosyl-L-methionine = [protein]-L-isoaspartate alpha-methyl ester + S-adenosyl-L-homocysteine</text>
        <dbReference type="Rhea" id="RHEA:12705"/>
        <dbReference type="Rhea" id="RHEA-COMP:12143"/>
        <dbReference type="Rhea" id="RHEA-COMP:12144"/>
        <dbReference type="ChEBI" id="CHEBI:57856"/>
        <dbReference type="ChEBI" id="CHEBI:59789"/>
        <dbReference type="ChEBI" id="CHEBI:90596"/>
        <dbReference type="ChEBI" id="CHEBI:90598"/>
        <dbReference type="EC" id="2.1.1.77"/>
    </reaction>
</comment>
<dbReference type="eggNOG" id="COG2518">
    <property type="taxonomic scope" value="Bacteria"/>
</dbReference>
<dbReference type="AlphaFoldDB" id="D9QQP4"/>
<proteinExistence type="inferred from homology"/>
<dbReference type="RefSeq" id="WP_013278281.1">
    <property type="nucleotide sequence ID" value="NC_014378.1"/>
</dbReference>
<dbReference type="HAMAP" id="MF_00090">
    <property type="entry name" value="PIMT"/>
    <property type="match status" value="1"/>
</dbReference>
<dbReference type="PROSITE" id="PS01279">
    <property type="entry name" value="PCMT"/>
    <property type="match status" value="1"/>
</dbReference>
<dbReference type="GO" id="GO:0032259">
    <property type="term" value="P:methylation"/>
    <property type="evidence" value="ECO:0007669"/>
    <property type="project" value="UniProtKB-KW"/>
</dbReference>
<dbReference type="CDD" id="cd02440">
    <property type="entry name" value="AdoMet_MTases"/>
    <property type="match status" value="1"/>
</dbReference>
<dbReference type="GO" id="GO:0030091">
    <property type="term" value="P:protein repair"/>
    <property type="evidence" value="ECO:0007669"/>
    <property type="project" value="UniProtKB-UniRule"/>
</dbReference>